<reference evidence="1" key="1">
    <citation type="submission" date="2016-01" db="EMBL/GenBank/DDBJ databases">
        <authorList>
            <person name="Mcilroy J.S."/>
            <person name="Karst M S."/>
            <person name="Albertsen M."/>
        </authorList>
    </citation>
    <scope>NUCLEOTIDE SEQUENCE</scope>
    <source>
        <strain evidence="1">Cfx-K</strain>
    </source>
</reference>
<dbReference type="EMBL" id="LN890656">
    <property type="protein sequence ID" value="CUS06168.1"/>
    <property type="molecule type" value="Genomic_DNA"/>
</dbReference>
<evidence type="ECO:0000313" key="1">
    <source>
        <dbReference type="EMBL" id="CUS06168.1"/>
    </source>
</evidence>
<proteinExistence type="predicted"/>
<gene>
    <name evidence="1" type="ORF">CFX0092_B0634</name>
</gene>
<keyword evidence="2" id="KW-1185">Reference proteome</keyword>
<dbReference type="AlphaFoldDB" id="A0A160T9K8"/>
<dbReference type="Proteomes" id="UP000215027">
    <property type="component" value="Chromosome II"/>
</dbReference>
<protein>
    <submittedName>
        <fullName evidence="1">Uncharacterized protein</fullName>
    </submittedName>
</protein>
<sequence length="120" mass="13835">MLRRTHQYTDSIDLLRSKGLKRMADVYTRDGERIGGTLRFIHRPVEDVNPDLRLYRSYLIVQSILLGGPAYIPTVYVADYNPATNRVDLSANFDTLEDETWNREPDFAARGLGVYEELPE</sequence>
<dbReference type="RefSeq" id="WP_095045480.1">
    <property type="nucleotide sequence ID" value="NZ_LN890656.1"/>
</dbReference>
<evidence type="ECO:0000313" key="2">
    <source>
        <dbReference type="Proteomes" id="UP000215027"/>
    </source>
</evidence>
<accession>A0A160T9K8</accession>
<name>A0A160T9K8_9CHLR</name>
<dbReference type="KEGG" id="pbf:CFX0092_B0634"/>
<organism evidence="1 2">
    <name type="scientific">Candidatus Promineifilum breve</name>
    <dbReference type="NCBI Taxonomy" id="1806508"/>
    <lineage>
        <taxon>Bacteria</taxon>
        <taxon>Bacillati</taxon>
        <taxon>Chloroflexota</taxon>
        <taxon>Ardenticatenia</taxon>
        <taxon>Candidatus Promineifilales</taxon>
        <taxon>Candidatus Promineifilaceae</taxon>
        <taxon>Candidatus Promineifilum</taxon>
    </lineage>
</organism>